<sequence>MDIDPPTAARAWVGRSSTIAGSMAQDEYFNEVSSQCQQLLDRLQQVIQRPVPCAFKTLQVFAHGERLEKFILLDFCMHAWSAGIRTFRHLDYSSDKGTVEVEWHWQPARTVDDRVAMHAVPPSSSRNVD</sequence>
<name>A0A7U2MTT6_ASPFN</name>
<reference evidence="2" key="1">
    <citation type="journal article" date="2021" name="G3 (Bethesda)">
        <title>Chromosome assembled and annotated genome sequence of Aspergillus flavus NRRL 3357.</title>
        <authorList>
            <person name="Skerker J.M."/>
            <person name="Pianalto K.M."/>
            <person name="Mondo S.J."/>
            <person name="Yang K."/>
            <person name="Arkin A.P."/>
            <person name="Keller N.P."/>
            <person name="Grigoriev I.V."/>
            <person name="Louise Glass N.L."/>
        </authorList>
    </citation>
    <scope>NUCLEOTIDE SEQUENCE [LARGE SCALE GENOMIC DNA]</scope>
    <source>
        <strain evidence="2">ATCC 200026 / FGSC A1120 / IAM 13836 / NRRL 3357 / JCM 12722 / SRRC 167</strain>
    </source>
</reference>
<keyword evidence="2" id="KW-1185">Reference proteome</keyword>
<accession>B8N662</accession>
<organism evidence="1 2">
    <name type="scientific">Aspergillus flavus (strain ATCC 200026 / FGSC A1120 / IAM 13836 / NRRL 3357 / JCM 12722 / SRRC 167)</name>
    <dbReference type="NCBI Taxonomy" id="332952"/>
    <lineage>
        <taxon>Eukaryota</taxon>
        <taxon>Fungi</taxon>
        <taxon>Dikarya</taxon>
        <taxon>Ascomycota</taxon>
        <taxon>Pezizomycotina</taxon>
        <taxon>Eurotiomycetes</taxon>
        <taxon>Eurotiomycetidae</taxon>
        <taxon>Eurotiales</taxon>
        <taxon>Aspergillaceae</taxon>
        <taxon>Aspergillus</taxon>
        <taxon>Aspergillus subgen. Circumdati</taxon>
    </lineage>
</organism>
<dbReference type="AlphaFoldDB" id="A0A7U2MTT6"/>
<protein>
    <submittedName>
        <fullName evidence="1">Uncharacterized protein</fullName>
    </submittedName>
</protein>
<dbReference type="EMBL" id="CP044618">
    <property type="protein sequence ID" value="QRD89733.1"/>
    <property type="molecule type" value="Genomic_DNA"/>
</dbReference>
<evidence type="ECO:0000313" key="2">
    <source>
        <dbReference type="Proteomes" id="UP000596276"/>
    </source>
</evidence>
<gene>
    <name evidence="1" type="ORF">F9C07_2283137</name>
</gene>
<evidence type="ECO:0000313" key="1">
    <source>
        <dbReference type="EMBL" id="QRD89733.1"/>
    </source>
</evidence>
<proteinExistence type="predicted"/>
<dbReference type="VEuPathDB" id="FungiDB:F9C07_2283137"/>
<dbReference type="VEuPathDB" id="FungiDB:AFLA_002099"/>
<dbReference type="Proteomes" id="UP000596276">
    <property type="component" value="Chromosome 4"/>
</dbReference>
<accession>A0A7U2MTT6</accession>